<evidence type="ECO:0000313" key="3">
    <source>
        <dbReference type="Proteomes" id="UP001596035"/>
    </source>
</evidence>
<feature type="compositionally biased region" description="Polar residues" evidence="1">
    <location>
        <begin position="82"/>
        <end position="97"/>
    </location>
</feature>
<gene>
    <name evidence="2" type="ORF">ACFPWV_02420</name>
</gene>
<evidence type="ECO:0000256" key="1">
    <source>
        <dbReference type="SAM" id="MobiDB-lite"/>
    </source>
</evidence>
<dbReference type="EMBL" id="JBHSKN010000002">
    <property type="protein sequence ID" value="MFC5238783.1"/>
    <property type="molecule type" value="Genomic_DNA"/>
</dbReference>
<name>A0ABW0DMZ1_9ACTN</name>
<organism evidence="2 3">
    <name type="scientific">Streptomyces atrovirens</name>
    <dbReference type="NCBI Taxonomy" id="285556"/>
    <lineage>
        <taxon>Bacteria</taxon>
        <taxon>Bacillati</taxon>
        <taxon>Actinomycetota</taxon>
        <taxon>Actinomycetes</taxon>
        <taxon>Kitasatosporales</taxon>
        <taxon>Streptomycetaceae</taxon>
        <taxon>Streptomyces</taxon>
    </lineage>
</organism>
<dbReference type="RefSeq" id="WP_344569270.1">
    <property type="nucleotide sequence ID" value="NZ_BAAATG010000060.1"/>
</dbReference>
<feature type="region of interest" description="Disordered" evidence="1">
    <location>
        <begin position="75"/>
        <end position="123"/>
    </location>
</feature>
<evidence type="ECO:0000313" key="2">
    <source>
        <dbReference type="EMBL" id="MFC5238783.1"/>
    </source>
</evidence>
<accession>A0ABW0DMZ1</accession>
<reference evidence="3" key="1">
    <citation type="journal article" date="2019" name="Int. J. Syst. Evol. Microbiol.">
        <title>The Global Catalogue of Microorganisms (GCM) 10K type strain sequencing project: providing services to taxonomists for standard genome sequencing and annotation.</title>
        <authorList>
            <consortium name="The Broad Institute Genomics Platform"/>
            <consortium name="The Broad Institute Genome Sequencing Center for Infectious Disease"/>
            <person name="Wu L."/>
            <person name="Ma J."/>
        </authorList>
    </citation>
    <scope>NUCLEOTIDE SEQUENCE [LARGE SCALE GENOMIC DNA]</scope>
    <source>
        <strain evidence="3">CGMCC 4.7131</strain>
    </source>
</reference>
<dbReference type="Proteomes" id="UP001596035">
    <property type="component" value="Unassembled WGS sequence"/>
</dbReference>
<comment type="caution">
    <text evidence="2">The sequence shown here is derived from an EMBL/GenBank/DDBJ whole genome shotgun (WGS) entry which is preliminary data.</text>
</comment>
<keyword evidence="3" id="KW-1185">Reference proteome</keyword>
<protein>
    <submittedName>
        <fullName evidence="2">Uncharacterized protein</fullName>
    </submittedName>
</protein>
<proteinExistence type="predicted"/>
<sequence length="123" mass="13680">MILIPAHIVDEPPLTYADSFDVPVLFRNRPANKPKRQWRTAKHEAWSASDGFPVTDGWYAPTTTWREIIKAATEVGRDVTPHLQNQPRYAHGNSSPGSPRCTPTLAPTPSHPGTPYRVQRASA</sequence>